<accession>A0ABZ2SG55</accession>
<proteinExistence type="predicted"/>
<name>A0ABZ2SG55_9LACT</name>
<gene>
    <name evidence="2" type="ORF">VNN45_10230</name>
</gene>
<dbReference type="RefSeq" id="WP_019293256.1">
    <property type="nucleotide sequence ID" value="NZ_CP141697.1"/>
</dbReference>
<reference evidence="2 3" key="1">
    <citation type="submission" date="2023-12" db="EMBL/GenBank/DDBJ databases">
        <title>Redefining Piscine Lactococcosis.</title>
        <authorList>
            <person name="Heckman T.I."/>
            <person name="Yazdi Z."/>
            <person name="Older C.E."/>
            <person name="Griffin M.J."/>
            <person name="Waldbieser G.C."/>
            <person name="Chow A.M."/>
            <person name="Medina Silva I."/>
            <person name="Anenson K.M."/>
            <person name="Garcia J.C."/>
            <person name="LaFrentz B.R."/>
            <person name="Slavic D."/>
            <person name="Toohey-Kurth K.L."/>
            <person name="Yant P."/>
            <person name="Fritz H.M."/>
            <person name="Henderson E."/>
            <person name="McDowall R."/>
            <person name="Cai H."/>
            <person name="Adikson M."/>
            <person name="Soto E."/>
        </authorList>
    </citation>
    <scope>NUCLEOTIDE SEQUENCE [LARGE SCALE GENOMIC DNA]</scope>
    <source>
        <strain evidence="2 3">R21-91A</strain>
    </source>
</reference>
<organism evidence="2 3">
    <name type="scientific">Lactococcus petauri</name>
    <dbReference type="NCBI Taxonomy" id="1940789"/>
    <lineage>
        <taxon>Bacteria</taxon>
        <taxon>Bacillati</taxon>
        <taxon>Bacillota</taxon>
        <taxon>Bacilli</taxon>
        <taxon>Lactobacillales</taxon>
        <taxon>Streptococcaceae</taxon>
        <taxon>Lactococcus</taxon>
    </lineage>
</organism>
<evidence type="ECO:0000313" key="2">
    <source>
        <dbReference type="EMBL" id="WYC67256.1"/>
    </source>
</evidence>
<dbReference type="EMBL" id="CP141698">
    <property type="protein sequence ID" value="WYC67256.1"/>
    <property type="molecule type" value="Genomic_DNA"/>
</dbReference>
<dbReference type="InterPro" id="IPR008841">
    <property type="entry name" value="Siphovirus-type_tail_N"/>
</dbReference>
<feature type="domain" description="Siphovirus-type tail component RIFT-related" evidence="1">
    <location>
        <begin position="30"/>
        <end position="140"/>
    </location>
</feature>
<evidence type="ECO:0000313" key="3">
    <source>
        <dbReference type="Proteomes" id="UP001456368"/>
    </source>
</evidence>
<sequence>MDLLIEKSDLTLQLSMLGVTVTDVKASNTTVENKRESVNYRNGKIFYGANHTEKKITVKGFYYAENEYEDQVKQDELNGLFGGIEPFFISRMYSTFPLYHYERPGQSKGFNFQKSEEQLPYRYHWKVIIDGDIDYSFQGYSDKGLLYSITINFVTSDTPYGITWPEDIELRNNEYIAYSGTAPCSQLEYPFEIVLISSIDQAKTFSLSLGNQQFTYQGTTIIKKDDVFRLKGSSFLLNELNINDKTNIQYFTLMPNNDNRMLVSTDFKGKIAMKNKVEFYL</sequence>
<dbReference type="Proteomes" id="UP001456368">
    <property type="component" value="Chromosome"/>
</dbReference>
<protein>
    <submittedName>
        <fullName evidence="2">Phage tail domain-containing protein</fullName>
    </submittedName>
</protein>
<keyword evidence="3" id="KW-1185">Reference proteome</keyword>
<evidence type="ECO:0000259" key="1">
    <source>
        <dbReference type="Pfam" id="PF05709"/>
    </source>
</evidence>
<dbReference type="Pfam" id="PF05709">
    <property type="entry name" value="Sipho_tail"/>
    <property type="match status" value="1"/>
</dbReference>